<evidence type="ECO:0000256" key="5">
    <source>
        <dbReference type="ARBA" id="ARBA00023242"/>
    </source>
</evidence>
<dbReference type="PROSITE" id="PS50076">
    <property type="entry name" value="DNAJ_2"/>
    <property type="match status" value="1"/>
</dbReference>
<evidence type="ECO:0000313" key="11">
    <source>
        <dbReference type="Proteomes" id="UP000182444"/>
    </source>
</evidence>
<evidence type="ECO:0000256" key="6">
    <source>
        <dbReference type="SAM" id="Coils"/>
    </source>
</evidence>
<dbReference type="Proteomes" id="UP000182444">
    <property type="component" value="Chromosome 1E"/>
</dbReference>
<proteinExistence type="predicted"/>
<dbReference type="Proteomes" id="UP000256601">
    <property type="component" value="Unassembled WGS sequence"/>
</dbReference>
<keyword evidence="3" id="KW-0963">Cytoplasm</keyword>
<evidence type="ECO:0000256" key="7">
    <source>
        <dbReference type="SAM" id="MobiDB-lite"/>
    </source>
</evidence>
<dbReference type="VEuPathDB" id="FungiDB:YALI0_E26301g"/>
<evidence type="ECO:0000256" key="2">
    <source>
        <dbReference type="ARBA" id="ARBA00004496"/>
    </source>
</evidence>
<dbReference type="SMART" id="SM00271">
    <property type="entry name" value="DnaJ"/>
    <property type="match status" value="1"/>
</dbReference>
<evidence type="ECO:0000313" key="12">
    <source>
        <dbReference type="Proteomes" id="UP000256601"/>
    </source>
</evidence>
<dbReference type="PANTHER" id="PTHR44313">
    <property type="entry name" value="DNAJ HOMOLOG SUBFAMILY C MEMBER 17"/>
    <property type="match status" value="1"/>
</dbReference>
<evidence type="ECO:0000256" key="1">
    <source>
        <dbReference type="ARBA" id="ARBA00004123"/>
    </source>
</evidence>
<dbReference type="SUPFAM" id="SSF46565">
    <property type="entry name" value="Chaperone J-domain"/>
    <property type="match status" value="1"/>
</dbReference>
<dbReference type="EMBL" id="CP017557">
    <property type="protein sequence ID" value="AOW05987.1"/>
    <property type="molecule type" value="Genomic_DNA"/>
</dbReference>
<feature type="region of interest" description="Disordered" evidence="7">
    <location>
        <begin position="153"/>
        <end position="201"/>
    </location>
</feature>
<dbReference type="InterPro" id="IPR036869">
    <property type="entry name" value="J_dom_sf"/>
</dbReference>
<feature type="compositionally biased region" description="Low complexity" evidence="7">
    <location>
        <begin position="156"/>
        <end position="200"/>
    </location>
</feature>
<sequence length="280" mass="31453">MSLHPLLLEEEIDLYALLGVDVSSDTKSIQRAYRKTALLYHPDKNPSKEAEVKFHQLSIALETLVDDSLRKKYDQLLSARFEKIRKREELSAERRKFQDDLLRREQEYEASKKHQRDNMNLAAVLEDMRNHNQGLVAELEAKRRKMYMDAMKGAGNTTSNTVSSTSNDTNTSLKTSYPKTPLPTSASTSTTSTSASPTLKIKWSKRGKGRDLKEEEVISLFSRYGPIEHVAILPGDAGKKAKSALIEFADVSSVVAAKSILDPETKDIDHVLYGLLRKVG</sequence>
<dbReference type="PANTHER" id="PTHR44313:SF1">
    <property type="entry name" value="DNAJ HOMOLOG SUBFAMILY C MEMBER 17"/>
    <property type="match status" value="1"/>
</dbReference>
<dbReference type="OrthoDB" id="436519at2759"/>
<dbReference type="OMA" id="MRQMEME"/>
<evidence type="ECO:0000256" key="4">
    <source>
        <dbReference type="ARBA" id="ARBA00023186"/>
    </source>
</evidence>
<keyword evidence="4" id="KW-0143">Chaperone</keyword>
<dbReference type="InterPro" id="IPR001623">
    <property type="entry name" value="DnaJ_domain"/>
</dbReference>
<evidence type="ECO:0000256" key="3">
    <source>
        <dbReference type="ARBA" id="ARBA00022490"/>
    </source>
</evidence>
<dbReference type="GeneID" id="2912370"/>
<keyword evidence="6" id="KW-0175">Coiled coil</keyword>
<dbReference type="SUPFAM" id="SSF54928">
    <property type="entry name" value="RNA-binding domain, RBD"/>
    <property type="match status" value="1"/>
</dbReference>
<dbReference type="InterPro" id="IPR000504">
    <property type="entry name" value="RRM_dom"/>
</dbReference>
<dbReference type="CDD" id="cd06257">
    <property type="entry name" value="DnaJ"/>
    <property type="match status" value="1"/>
</dbReference>
<feature type="domain" description="J" evidence="8">
    <location>
        <begin position="13"/>
        <end position="77"/>
    </location>
</feature>
<dbReference type="InterPro" id="IPR035979">
    <property type="entry name" value="RBD_domain_sf"/>
</dbReference>
<comment type="subcellular location">
    <subcellularLocation>
        <location evidence="2">Cytoplasm</location>
    </subcellularLocation>
    <subcellularLocation>
        <location evidence="1">Nucleus</location>
    </subcellularLocation>
</comment>
<dbReference type="Pfam" id="PF00076">
    <property type="entry name" value="RRM_1"/>
    <property type="match status" value="1"/>
</dbReference>
<dbReference type="Pfam" id="PF00226">
    <property type="entry name" value="DnaJ"/>
    <property type="match status" value="1"/>
</dbReference>
<reference evidence="10 12" key="2">
    <citation type="submission" date="2018-07" db="EMBL/GenBank/DDBJ databases">
        <title>Draft Genome Assemblies for Five Robust Yarrowia lipolytica Strains Exhibiting High Lipid Production and Pentose Sugar Utilization and Sugar Alcohol Secretion from Undetoxified Lignocellulosic Biomass Hydrolysates.</title>
        <authorList>
            <consortium name="DOE Joint Genome Institute"/>
            <person name="Walker C."/>
            <person name="Ryu S."/>
            <person name="Na H."/>
            <person name="Zane M."/>
            <person name="LaButti K."/>
            <person name="Lipzen A."/>
            <person name="Haridas S."/>
            <person name="Barry K."/>
            <person name="Grigoriev I.V."/>
            <person name="Quarterman J."/>
            <person name="Slininger P."/>
            <person name="Dien B."/>
            <person name="Trinh C.T."/>
        </authorList>
    </citation>
    <scope>NUCLEOTIDE SEQUENCE [LARGE SCALE GENOMIC DNA]</scope>
    <source>
        <strain evidence="10 12">YB392</strain>
    </source>
</reference>
<keyword evidence="5" id="KW-0539">Nucleus</keyword>
<reference evidence="9 11" key="1">
    <citation type="journal article" date="2016" name="PLoS ONE">
        <title>Sequence Assembly of Yarrowia lipolytica Strain W29/CLIB89 Shows Transposable Element Diversity.</title>
        <authorList>
            <person name="Magnan C."/>
            <person name="Yu J."/>
            <person name="Chang I."/>
            <person name="Jahn E."/>
            <person name="Kanomata Y."/>
            <person name="Wu J."/>
            <person name="Zeller M."/>
            <person name="Oakes M."/>
            <person name="Baldi P."/>
            <person name="Sandmeyer S."/>
        </authorList>
    </citation>
    <scope>NUCLEOTIDE SEQUENCE [LARGE SCALE GENOMIC DNA]</scope>
    <source>
        <strain evidence="9">CLIB89</strain>
        <strain evidence="11">CLIB89(W29)</strain>
    </source>
</reference>
<dbReference type="InterPro" id="IPR012677">
    <property type="entry name" value="Nucleotide-bd_a/b_plait_sf"/>
</dbReference>
<evidence type="ECO:0000313" key="10">
    <source>
        <dbReference type="EMBL" id="RDW27018.1"/>
    </source>
</evidence>
<organism evidence="9 11">
    <name type="scientific">Yarrowia lipolytica</name>
    <name type="common">Candida lipolytica</name>
    <dbReference type="NCBI Taxonomy" id="4952"/>
    <lineage>
        <taxon>Eukaryota</taxon>
        <taxon>Fungi</taxon>
        <taxon>Dikarya</taxon>
        <taxon>Ascomycota</taxon>
        <taxon>Saccharomycotina</taxon>
        <taxon>Dipodascomycetes</taxon>
        <taxon>Dipodascales</taxon>
        <taxon>Dipodascales incertae sedis</taxon>
        <taxon>Yarrowia</taxon>
    </lineage>
</organism>
<feature type="coiled-coil region" evidence="6">
    <location>
        <begin position="87"/>
        <end position="145"/>
    </location>
</feature>
<protein>
    <recommendedName>
        <fullName evidence="8">J domain-containing protein</fullName>
    </recommendedName>
</protein>
<dbReference type="VEuPathDB" id="FungiDB:YALI1_E31186g"/>
<dbReference type="PRINTS" id="PR00625">
    <property type="entry name" value="JDOMAIN"/>
</dbReference>
<dbReference type="GO" id="GO:0005681">
    <property type="term" value="C:spliceosomal complex"/>
    <property type="evidence" value="ECO:0007669"/>
    <property type="project" value="TreeGrafter"/>
</dbReference>
<dbReference type="GO" id="GO:0005737">
    <property type="term" value="C:cytoplasm"/>
    <property type="evidence" value="ECO:0007669"/>
    <property type="project" value="UniProtKB-SubCell"/>
</dbReference>
<dbReference type="KEGG" id="yli:2912370"/>
<dbReference type="InterPro" id="IPR052094">
    <property type="entry name" value="Pre-mRNA-splicing_ERAD"/>
</dbReference>
<dbReference type="AlphaFoldDB" id="A0A1D8NK21"/>
<name>A0A1D8NK21_YARLL</name>
<accession>A0A1D8NK21</accession>
<evidence type="ECO:0000313" key="9">
    <source>
        <dbReference type="EMBL" id="AOW05987.1"/>
    </source>
</evidence>
<dbReference type="Gene3D" id="1.10.287.110">
    <property type="entry name" value="DnaJ domain"/>
    <property type="match status" value="1"/>
</dbReference>
<dbReference type="EMBL" id="KZ858970">
    <property type="protein sequence ID" value="RDW27018.1"/>
    <property type="molecule type" value="Genomic_DNA"/>
</dbReference>
<dbReference type="GO" id="GO:0000390">
    <property type="term" value="P:spliceosomal complex disassembly"/>
    <property type="evidence" value="ECO:0007669"/>
    <property type="project" value="TreeGrafter"/>
</dbReference>
<evidence type="ECO:0000259" key="8">
    <source>
        <dbReference type="PROSITE" id="PS50076"/>
    </source>
</evidence>
<dbReference type="Gene3D" id="3.30.70.330">
    <property type="match status" value="1"/>
</dbReference>
<dbReference type="RefSeq" id="XP_504419.1">
    <property type="nucleotide sequence ID" value="XM_504419.1"/>
</dbReference>
<gene>
    <name evidence="10" type="ORF">B0I71DRAFT_27222</name>
    <name evidence="9" type="ORF">YALI1_E31186g</name>
</gene>
<dbReference type="GO" id="GO:0003723">
    <property type="term" value="F:RNA binding"/>
    <property type="evidence" value="ECO:0007669"/>
    <property type="project" value="InterPro"/>
</dbReference>
<dbReference type="eggNOG" id="KOG0691">
    <property type="taxonomic scope" value="Eukaryota"/>
</dbReference>